<dbReference type="STRING" id="573024.SAMN05216208_1152"/>
<protein>
    <submittedName>
        <fullName evidence="2">Predicted enzyme of the cupin superfamily</fullName>
    </submittedName>
</protein>
<sequence>MIGYAPGQDVGPLEEWPLDNPASDYVIQRGAPRTYGRIDAGGPGHETRFGIWHCTAGAFDCTEQGDELMTILEGACRLTEHATGETRDLAAGDSLFVRDGSRVTWDVANSVTKVFLGHKPDGY</sequence>
<dbReference type="EMBL" id="FTNV01000001">
    <property type="protein sequence ID" value="SIR98942.1"/>
    <property type="molecule type" value="Genomic_DNA"/>
</dbReference>
<dbReference type="SUPFAM" id="SSF51182">
    <property type="entry name" value="RmlC-like cupins"/>
    <property type="match status" value="1"/>
</dbReference>
<dbReference type="RefSeq" id="WP_076531476.1">
    <property type="nucleotide sequence ID" value="NZ_FOAC01000001.1"/>
</dbReference>
<dbReference type="PANTHER" id="PTHR40943:SF1">
    <property type="entry name" value="CYTOPLASMIC PROTEIN"/>
    <property type="match status" value="1"/>
</dbReference>
<evidence type="ECO:0000313" key="3">
    <source>
        <dbReference type="Proteomes" id="UP000186019"/>
    </source>
</evidence>
<feature type="domain" description="(S)-ureidoglycine aminohydrolase cupin" evidence="1">
    <location>
        <begin position="46"/>
        <end position="115"/>
    </location>
</feature>
<keyword evidence="3" id="KW-1185">Reference proteome</keyword>
<dbReference type="InterPro" id="IPR011051">
    <property type="entry name" value="RmlC_Cupin_sf"/>
</dbReference>
<dbReference type="OrthoDB" id="9799053at2"/>
<reference evidence="2 3" key="1">
    <citation type="submission" date="2017-01" db="EMBL/GenBank/DDBJ databases">
        <authorList>
            <person name="Mah S.A."/>
            <person name="Swanson W.J."/>
            <person name="Moy G.W."/>
            <person name="Vacquier V.D."/>
        </authorList>
    </citation>
    <scope>NUCLEOTIDE SEQUENCE [LARGE SCALE GENOMIC DNA]</scope>
    <source>
        <strain evidence="2 3">DSM 29590</strain>
    </source>
</reference>
<dbReference type="Pfam" id="PF05899">
    <property type="entry name" value="Cupin_3"/>
    <property type="match status" value="1"/>
</dbReference>
<evidence type="ECO:0000313" key="2">
    <source>
        <dbReference type="EMBL" id="SIR98942.1"/>
    </source>
</evidence>
<dbReference type="AlphaFoldDB" id="A0A1N7FF44"/>
<proteinExistence type="predicted"/>
<name>A0A1N7FF44_9RHOB</name>
<organism evidence="2 3">
    <name type="scientific">Roseovarius nanhaiticus</name>
    <dbReference type="NCBI Taxonomy" id="573024"/>
    <lineage>
        <taxon>Bacteria</taxon>
        <taxon>Pseudomonadati</taxon>
        <taxon>Pseudomonadota</taxon>
        <taxon>Alphaproteobacteria</taxon>
        <taxon>Rhodobacterales</taxon>
        <taxon>Roseobacteraceae</taxon>
        <taxon>Roseovarius</taxon>
    </lineage>
</organism>
<dbReference type="PANTHER" id="PTHR40943">
    <property type="entry name" value="CYTOPLASMIC PROTEIN-RELATED"/>
    <property type="match status" value="1"/>
</dbReference>
<dbReference type="InterPro" id="IPR014710">
    <property type="entry name" value="RmlC-like_jellyroll"/>
</dbReference>
<dbReference type="InterPro" id="IPR008579">
    <property type="entry name" value="UGlyAH_Cupin_dom"/>
</dbReference>
<gene>
    <name evidence="2" type="ORF">SAMN05421666_0984</name>
</gene>
<accession>A0A1N7FF44</accession>
<evidence type="ECO:0000259" key="1">
    <source>
        <dbReference type="Pfam" id="PF05899"/>
    </source>
</evidence>
<dbReference type="Gene3D" id="2.60.120.10">
    <property type="entry name" value="Jelly Rolls"/>
    <property type="match status" value="1"/>
</dbReference>
<dbReference type="Proteomes" id="UP000186019">
    <property type="component" value="Unassembled WGS sequence"/>
</dbReference>